<dbReference type="Gene3D" id="3.40.50.1000">
    <property type="entry name" value="HAD superfamily/HAD-like"/>
    <property type="match status" value="1"/>
</dbReference>
<dbReference type="STRING" id="1177179.A11A3_15162"/>
<dbReference type="InterPro" id="IPR006439">
    <property type="entry name" value="HAD-SF_hydro_IA"/>
</dbReference>
<evidence type="ECO:0000313" key="2">
    <source>
        <dbReference type="Proteomes" id="UP000010164"/>
    </source>
</evidence>
<dbReference type="SFLD" id="SFLDS00003">
    <property type="entry name" value="Haloacid_Dehalogenase"/>
    <property type="match status" value="1"/>
</dbReference>
<dbReference type="NCBIfam" id="TIGR01509">
    <property type="entry name" value="HAD-SF-IA-v3"/>
    <property type="match status" value="1"/>
</dbReference>
<dbReference type="Gene3D" id="1.10.260.80">
    <property type="match status" value="1"/>
</dbReference>
<proteinExistence type="predicted"/>
<evidence type="ECO:0000313" key="1">
    <source>
        <dbReference type="EMBL" id="EKF73153.1"/>
    </source>
</evidence>
<sequence length="193" mass="21521">MKSPQPLEGIIFDLDGTLVDSRLDFTTIRAELACPEGVGVLEFIDGLPADRQHQAHQVVKHHERQGAERARWMPGARQCLQQVRDQGLPTAILTRNAREIAQLTMARLGIEVDVMLAREDCAPKPSPQGLLMIAAQWGCDPQRLVYVGDFIYDLQAARRAGMAACYYDPTDSGRFVGDADWHIRHFDELLAGD</sequence>
<dbReference type="eggNOG" id="COG0546">
    <property type="taxonomic scope" value="Bacteria"/>
</dbReference>
<dbReference type="InterPro" id="IPR023214">
    <property type="entry name" value="HAD_sf"/>
</dbReference>
<comment type="caution">
    <text evidence="1">The sequence shown here is derived from an EMBL/GenBank/DDBJ whole genome shotgun (WGS) entry which is preliminary data.</text>
</comment>
<dbReference type="AlphaFoldDB" id="L0W8U5"/>
<protein>
    <submittedName>
        <fullName evidence="1">Phosphoglycolate phosphatase</fullName>
    </submittedName>
</protein>
<dbReference type="OrthoDB" id="5623813at2"/>
<dbReference type="PRINTS" id="PR00413">
    <property type="entry name" value="HADHALOGNASE"/>
</dbReference>
<dbReference type="PANTHER" id="PTHR43885">
    <property type="entry name" value="HALOACID DEHALOGENASE-LIKE HYDROLASE"/>
    <property type="match status" value="1"/>
</dbReference>
<dbReference type="SUPFAM" id="SSF56784">
    <property type="entry name" value="HAD-like"/>
    <property type="match status" value="1"/>
</dbReference>
<dbReference type="SFLD" id="SFLDG01129">
    <property type="entry name" value="C1.5:_HAD__Beta-PGM__Phosphata"/>
    <property type="match status" value="1"/>
</dbReference>
<dbReference type="RefSeq" id="WP_008930202.1">
    <property type="nucleotide sequence ID" value="NZ_AMRJ01000033.1"/>
</dbReference>
<gene>
    <name evidence="1" type="ORF">A11A3_15162</name>
</gene>
<dbReference type="PATRIC" id="fig|1177179.3.peg.2983"/>
<dbReference type="Proteomes" id="UP000010164">
    <property type="component" value="Unassembled WGS sequence"/>
</dbReference>
<accession>L0W8U5</accession>
<dbReference type="PANTHER" id="PTHR43885:SF1">
    <property type="entry name" value="SUPERFAMILY HYDROLASE, PUTATIVE (AFU_ORTHOLOGUE AFUA_4G13290)-RELATED"/>
    <property type="match status" value="1"/>
</dbReference>
<dbReference type="EMBL" id="AMRJ01000033">
    <property type="protein sequence ID" value="EKF73153.1"/>
    <property type="molecule type" value="Genomic_DNA"/>
</dbReference>
<dbReference type="NCBIfam" id="TIGR01549">
    <property type="entry name" value="HAD-SF-IA-v1"/>
    <property type="match status" value="1"/>
</dbReference>
<keyword evidence="2" id="KW-1185">Reference proteome</keyword>
<organism evidence="1 2">
    <name type="scientific">Alcanivorax hongdengensis A-11-3</name>
    <dbReference type="NCBI Taxonomy" id="1177179"/>
    <lineage>
        <taxon>Bacteria</taxon>
        <taxon>Pseudomonadati</taxon>
        <taxon>Pseudomonadota</taxon>
        <taxon>Gammaproteobacteria</taxon>
        <taxon>Oceanospirillales</taxon>
        <taxon>Alcanivoracaceae</taxon>
        <taxon>Alcanivorax</taxon>
    </lineage>
</organism>
<dbReference type="Pfam" id="PF00702">
    <property type="entry name" value="Hydrolase"/>
    <property type="match status" value="1"/>
</dbReference>
<reference evidence="1 2" key="1">
    <citation type="journal article" date="2012" name="J. Bacteriol.">
        <title>Genome Sequence of the Alkane-Degrading Bacterium Alcanivorax hongdengensis Type Strain A-11-3.</title>
        <authorList>
            <person name="Lai Q."/>
            <person name="Shao Z."/>
        </authorList>
    </citation>
    <scope>NUCLEOTIDE SEQUENCE [LARGE SCALE GENOMIC DNA]</scope>
    <source>
        <strain evidence="1 2">A-11-3</strain>
    </source>
</reference>
<name>L0W8U5_9GAMM</name>
<dbReference type="InterPro" id="IPR036412">
    <property type="entry name" value="HAD-like_sf"/>
</dbReference>